<keyword evidence="12" id="KW-1185">Reference proteome</keyword>
<evidence type="ECO:0000256" key="3">
    <source>
        <dbReference type="ARBA" id="ARBA00011738"/>
    </source>
</evidence>
<feature type="domain" description="PhoU" evidence="10">
    <location>
        <begin position="125"/>
        <end position="209"/>
    </location>
</feature>
<dbReference type="InterPro" id="IPR026022">
    <property type="entry name" value="PhoU_dom"/>
</dbReference>
<dbReference type="EMBL" id="QCYG01000011">
    <property type="protein sequence ID" value="PVA05379.1"/>
    <property type="molecule type" value="Genomic_DNA"/>
</dbReference>
<organism evidence="11 12">
    <name type="scientific">Thalassorhabdomicrobium marinisediminis</name>
    <dbReference type="NCBI Taxonomy" id="2170577"/>
    <lineage>
        <taxon>Bacteria</taxon>
        <taxon>Pseudomonadati</taxon>
        <taxon>Pseudomonadota</taxon>
        <taxon>Alphaproteobacteria</taxon>
        <taxon>Rhodobacterales</taxon>
        <taxon>Paracoccaceae</taxon>
        <taxon>Thalassorhabdomicrobium</taxon>
    </lineage>
</organism>
<evidence type="ECO:0000313" key="12">
    <source>
        <dbReference type="Proteomes" id="UP000244817"/>
    </source>
</evidence>
<dbReference type="GO" id="GO:0006817">
    <property type="term" value="P:phosphate ion transport"/>
    <property type="evidence" value="ECO:0007669"/>
    <property type="project" value="UniProtKB-KW"/>
</dbReference>
<dbReference type="SUPFAM" id="SSF109755">
    <property type="entry name" value="PhoU-like"/>
    <property type="match status" value="1"/>
</dbReference>
<dbReference type="GO" id="GO:0045936">
    <property type="term" value="P:negative regulation of phosphate metabolic process"/>
    <property type="evidence" value="ECO:0007669"/>
    <property type="project" value="InterPro"/>
</dbReference>
<gene>
    <name evidence="11" type="primary">phoU</name>
    <name evidence="11" type="ORF">DC363_15285</name>
</gene>
<keyword evidence="5 8" id="KW-0963">Cytoplasm</keyword>
<comment type="similarity">
    <text evidence="2 8">Belongs to the PhoU family.</text>
</comment>
<evidence type="ECO:0000256" key="9">
    <source>
        <dbReference type="SAM" id="MobiDB-lite"/>
    </source>
</evidence>
<accession>A0A2T7FT81</accession>
<dbReference type="GO" id="GO:0005737">
    <property type="term" value="C:cytoplasm"/>
    <property type="evidence" value="ECO:0007669"/>
    <property type="project" value="UniProtKB-SubCell"/>
</dbReference>
<sequence length="239" mass="26850">MKTEHISSAFDADLEHIQALMLRMGGLVETALHDAMTALQQGDLELAERVKAGDRVIDDLELEIGAEVERVIALRAPTAGDLRTVLSVLTMASTLERCGDYARNMAKRMRVLEQFRYASTLNGTLRRMSRVVESMLADALDAYVSRDLDKARDVIDRDLEVDQLYNSLFRELLTHMMEDPRTIAPAMHLHFIAKNIERVGDHATNLSEQAIYLVTGERPDDARPKQDVTSLNLSDLRDG</sequence>
<dbReference type="GO" id="GO:0030643">
    <property type="term" value="P:intracellular phosphate ion homeostasis"/>
    <property type="evidence" value="ECO:0007669"/>
    <property type="project" value="InterPro"/>
</dbReference>
<dbReference type="AlphaFoldDB" id="A0A2T7FT81"/>
<feature type="compositionally biased region" description="Basic and acidic residues" evidence="9">
    <location>
        <begin position="217"/>
        <end position="226"/>
    </location>
</feature>
<dbReference type="RefSeq" id="WP_108642027.1">
    <property type="nucleotide sequence ID" value="NZ_QCYG01000011.1"/>
</dbReference>
<dbReference type="PANTHER" id="PTHR42930">
    <property type="entry name" value="PHOSPHATE-SPECIFIC TRANSPORT SYSTEM ACCESSORY PROTEIN PHOU"/>
    <property type="match status" value="1"/>
</dbReference>
<dbReference type="PANTHER" id="PTHR42930:SF3">
    <property type="entry name" value="PHOSPHATE-SPECIFIC TRANSPORT SYSTEM ACCESSORY PROTEIN PHOU"/>
    <property type="match status" value="1"/>
</dbReference>
<dbReference type="PIRSF" id="PIRSF003107">
    <property type="entry name" value="PhoU"/>
    <property type="match status" value="1"/>
</dbReference>
<reference evidence="11 12" key="1">
    <citation type="submission" date="2018-04" db="EMBL/GenBank/DDBJ databases">
        <title>Pelagivirga bohaiensis gen. nov., sp. nov., a bacterium isolated from the Bohai Sea.</title>
        <authorList>
            <person name="Ji X."/>
        </authorList>
    </citation>
    <scope>NUCLEOTIDE SEQUENCE [LARGE SCALE GENOMIC DNA]</scope>
    <source>
        <strain evidence="11 12">BH-SD16</strain>
    </source>
</reference>
<dbReference type="InterPro" id="IPR038078">
    <property type="entry name" value="PhoU-like_sf"/>
</dbReference>
<evidence type="ECO:0000256" key="8">
    <source>
        <dbReference type="PIRNR" id="PIRNR003107"/>
    </source>
</evidence>
<feature type="domain" description="PhoU" evidence="10">
    <location>
        <begin position="22"/>
        <end position="109"/>
    </location>
</feature>
<dbReference type="Proteomes" id="UP000244817">
    <property type="component" value="Unassembled WGS sequence"/>
</dbReference>
<comment type="function">
    <text evidence="7 8">Plays a role in the regulation of phosphate uptake.</text>
</comment>
<dbReference type="NCBIfam" id="TIGR02135">
    <property type="entry name" value="phoU_full"/>
    <property type="match status" value="1"/>
</dbReference>
<dbReference type="OrthoDB" id="9814256at2"/>
<dbReference type="InterPro" id="IPR028366">
    <property type="entry name" value="PhoU"/>
</dbReference>
<comment type="caution">
    <text evidence="11">The sequence shown here is derived from an EMBL/GenBank/DDBJ whole genome shotgun (WGS) entry which is preliminary data.</text>
</comment>
<evidence type="ECO:0000256" key="7">
    <source>
        <dbReference type="ARBA" id="ARBA00056181"/>
    </source>
</evidence>
<dbReference type="FunFam" id="1.20.58.220:FF:000004">
    <property type="entry name" value="Phosphate-specific transport system accessory protein PhoU"/>
    <property type="match status" value="1"/>
</dbReference>
<evidence type="ECO:0000313" key="11">
    <source>
        <dbReference type="EMBL" id="PVA05379.1"/>
    </source>
</evidence>
<keyword evidence="6 8" id="KW-0592">Phosphate transport</keyword>
<evidence type="ECO:0000256" key="6">
    <source>
        <dbReference type="ARBA" id="ARBA00022592"/>
    </source>
</evidence>
<evidence type="ECO:0000256" key="1">
    <source>
        <dbReference type="ARBA" id="ARBA00004496"/>
    </source>
</evidence>
<name>A0A2T7FT81_9RHOB</name>
<protein>
    <recommendedName>
        <fullName evidence="8">Phosphate-specific transport system accessory protein PhoU</fullName>
    </recommendedName>
</protein>
<evidence type="ECO:0000256" key="5">
    <source>
        <dbReference type="ARBA" id="ARBA00022490"/>
    </source>
</evidence>
<proteinExistence type="inferred from homology"/>
<dbReference type="Pfam" id="PF01895">
    <property type="entry name" value="PhoU"/>
    <property type="match status" value="2"/>
</dbReference>
<evidence type="ECO:0000256" key="2">
    <source>
        <dbReference type="ARBA" id="ARBA00008107"/>
    </source>
</evidence>
<dbReference type="Gene3D" id="1.20.58.220">
    <property type="entry name" value="Phosphate transport system protein phou homolog 2, domain 2"/>
    <property type="match status" value="2"/>
</dbReference>
<comment type="subcellular location">
    <subcellularLocation>
        <location evidence="1 8">Cytoplasm</location>
    </subcellularLocation>
</comment>
<evidence type="ECO:0000259" key="10">
    <source>
        <dbReference type="Pfam" id="PF01895"/>
    </source>
</evidence>
<keyword evidence="4 8" id="KW-0813">Transport</keyword>
<evidence type="ECO:0000256" key="4">
    <source>
        <dbReference type="ARBA" id="ARBA00022448"/>
    </source>
</evidence>
<comment type="subunit">
    <text evidence="3 8">Homodimer.</text>
</comment>
<feature type="region of interest" description="Disordered" evidence="9">
    <location>
        <begin position="217"/>
        <end position="239"/>
    </location>
</feature>